<dbReference type="EMBL" id="CAJGYM010000015">
    <property type="protein sequence ID" value="CAD6190293.1"/>
    <property type="molecule type" value="Genomic_DNA"/>
</dbReference>
<feature type="compositionally biased region" description="Pro residues" evidence="1">
    <location>
        <begin position="1"/>
        <end position="13"/>
    </location>
</feature>
<keyword evidence="3" id="KW-1185">Reference proteome</keyword>
<evidence type="ECO:0000256" key="1">
    <source>
        <dbReference type="SAM" id="MobiDB-lite"/>
    </source>
</evidence>
<feature type="region of interest" description="Disordered" evidence="1">
    <location>
        <begin position="1"/>
        <end position="24"/>
    </location>
</feature>
<sequence>MSPCLPSGPPMNAVPPSLSARRPLSRLTAAAADRRLEGRRPSIRPPLIGQAGALSFHLHCFSPFRKPKSTNQTNQLQDEYVKSLGKFQILKFPRNDFD</sequence>
<protein>
    <submittedName>
        <fullName evidence="2">Uncharacterized protein</fullName>
    </submittedName>
</protein>
<name>A0A8S1H559_9PELO</name>
<evidence type="ECO:0000313" key="3">
    <source>
        <dbReference type="Proteomes" id="UP000835052"/>
    </source>
</evidence>
<reference evidence="2" key="1">
    <citation type="submission" date="2020-10" db="EMBL/GenBank/DDBJ databases">
        <authorList>
            <person name="Kikuchi T."/>
        </authorList>
    </citation>
    <scope>NUCLEOTIDE SEQUENCE</scope>
    <source>
        <strain evidence="2">NKZ352</strain>
    </source>
</reference>
<dbReference type="AlphaFoldDB" id="A0A8S1H559"/>
<proteinExistence type="predicted"/>
<dbReference type="Proteomes" id="UP000835052">
    <property type="component" value="Unassembled WGS sequence"/>
</dbReference>
<accession>A0A8S1H559</accession>
<gene>
    <name evidence="2" type="ORF">CAUJ_LOCUS6212</name>
</gene>
<organism evidence="2 3">
    <name type="scientific">Caenorhabditis auriculariae</name>
    <dbReference type="NCBI Taxonomy" id="2777116"/>
    <lineage>
        <taxon>Eukaryota</taxon>
        <taxon>Metazoa</taxon>
        <taxon>Ecdysozoa</taxon>
        <taxon>Nematoda</taxon>
        <taxon>Chromadorea</taxon>
        <taxon>Rhabditida</taxon>
        <taxon>Rhabditina</taxon>
        <taxon>Rhabditomorpha</taxon>
        <taxon>Rhabditoidea</taxon>
        <taxon>Rhabditidae</taxon>
        <taxon>Peloderinae</taxon>
        <taxon>Caenorhabditis</taxon>
    </lineage>
</organism>
<comment type="caution">
    <text evidence="2">The sequence shown here is derived from an EMBL/GenBank/DDBJ whole genome shotgun (WGS) entry which is preliminary data.</text>
</comment>
<evidence type="ECO:0000313" key="2">
    <source>
        <dbReference type="EMBL" id="CAD6190293.1"/>
    </source>
</evidence>